<sequence>MPHFFLPIDWVLSPSVIIMALLATTALIYWAVPELKFPQAPKSPIYLPSLWTHISES</sequence>
<protein>
    <submittedName>
        <fullName evidence="2">ATPase subunit 8</fullName>
    </submittedName>
</protein>
<proteinExistence type="predicted"/>
<keyword evidence="1" id="KW-1133">Transmembrane helix</keyword>
<keyword evidence="2" id="KW-0496">Mitochondrion</keyword>
<geneLocation type="mitochondrion" evidence="2"/>
<reference evidence="2" key="1">
    <citation type="submission" date="2022-12" db="EMBL/GenBank/DDBJ databases">
        <title>ORFanes in mitochondrial genomes of marine polychaete Polydora.</title>
        <authorList>
            <person name="Selifanova M."/>
            <person name="Demianchenko O."/>
            <person name="Noskova E."/>
            <person name="Pitikov E."/>
            <person name="Skvortsov D."/>
            <person name="Apel P."/>
            <person name="Drozd J."/>
            <person name="Kolodyazhnaya E."/>
            <person name="Vatolkina N."/>
            <person name="Ezhova M."/>
            <person name="Tzetlin A."/>
            <person name="Neretina T."/>
            <person name="Knorre D."/>
        </authorList>
    </citation>
    <scope>NUCLEOTIDE SEQUENCE</scope>
</reference>
<gene>
    <name evidence="2" type="primary">atp8</name>
</gene>
<name>A0AA95EJH3_9ANNE</name>
<organism evidence="2">
    <name type="scientific">Polydora cf. ciliata DS-2023</name>
    <dbReference type="NCBI Taxonomy" id="3033393"/>
    <lineage>
        <taxon>Eukaryota</taxon>
        <taxon>Metazoa</taxon>
        <taxon>Spiralia</taxon>
        <taxon>Lophotrochozoa</taxon>
        <taxon>Annelida</taxon>
        <taxon>Polychaeta</taxon>
        <taxon>Sedentaria</taxon>
        <taxon>Canalipalpata</taxon>
        <taxon>Spionida</taxon>
        <taxon>Spionidae</taxon>
        <taxon>Polydora</taxon>
    </lineage>
</organism>
<dbReference type="AlphaFoldDB" id="A0AA95EJH3"/>
<evidence type="ECO:0000313" key="2">
    <source>
        <dbReference type="EMBL" id="WEG23718.1"/>
    </source>
</evidence>
<keyword evidence="1" id="KW-0812">Transmembrane</keyword>
<feature type="transmembrane region" description="Helical" evidence="1">
    <location>
        <begin position="12"/>
        <end position="32"/>
    </location>
</feature>
<evidence type="ECO:0000256" key="1">
    <source>
        <dbReference type="SAM" id="Phobius"/>
    </source>
</evidence>
<accession>A0AA95EJH3</accession>
<keyword evidence="1" id="KW-0472">Membrane</keyword>
<dbReference type="EMBL" id="OQ078742">
    <property type="protein sequence ID" value="WEG23718.1"/>
    <property type="molecule type" value="Genomic_DNA"/>
</dbReference>